<name>A0A074TJD0_9RHOB</name>
<dbReference type="InterPro" id="IPR051532">
    <property type="entry name" value="Ester_Hydrolysis_Enzymes"/>
</dbReference>
<dbReference type="STRING" id="1185766.SAMN05216224_101480"/>
<dbReference type="Pfam" id="PF13472">
    <property type="entry name" value="Lipase_GDSL_2"/>
    <property type="match status" value="1"/>
</dbReference>
<keyword evidence="3" id="KW-1185">Reference proteome</keyword>
<dbReference type="InterPro" id="IPR013830">
    <property type="entry name" value="SGNH_hydro"/>
</dbReference>
<dbReference type="PANTHER" id="PTHR30383">
    <property type="entry name" value="THIOESTERASE 1/PROTEASE 1/LYSOPHOSPHOLIPASE L1"/>
    <property type="match status" value="1"/>
</dbReference>
<feature type="domain" description="SGNH hydrolase-type esterase" evidence="1">
    <location>
        <begin position="44"/>
        <end position="212"/>
    </location>
</feature>
<dbReference type="PANTHER" id="PTHR30383:SF24">
    <property type="entry name" value="THIOESTERASE 1_PROTEASE 1_LYSOPHOSPHOLIPASE L1"/>
    <property type="match status" value="1"/>
</dbReference>
<dbReference type="eggNOG" id="COG2755">
    <property type="taxonomic scope" value="Bacteria"/>
</dbReference>
<dbReference type="Proteomes" id="UP000027725">
    <property type="component" value="Unassembled WGS sequence"/>
</dbReference>
<gene>
    <name evidence="2" type="ORF">DL1_19105</name>
</gene>
<comment type="caution">
    <text evidence="2">The sequence shown here is derived from an EMBL/GenBank/DDBJ whole genome shotgun (WGS) entry which is preliminary data.</text>
</comment>
<dbReference type="RefSeq" id="WP_038064731.1">
    <property type="nucleotide sequence ID" value="NZ_FOVB01000001.1"/>
</dbReference>
<protein>
    <submittedName>
        <fullName evidence="2">GDSL family lipase</fullName>
    </submittedName>
</protein>
<dbReference type="InterPro" id="IPR036514">
    <property type="entry name" value="SGNH_hydro_sf"/>
</dbReference>
<dbReference type="Gene3D" id="3.40.50.1110">
    <property type="entry name" value="SGNH hydrolase"/>
    <property type="match status" value="1"/>
</dbReference>
<organism evidence="2 3">
    <name type="scientific">Thioclava dalianensis</name>
    <dbReference type="NCBI Taxonomy" id="1185766"/>
    <lineage>
        <taxon>Bacteria</taxon>
        <taxon>Pseudomonadati</taxon>
        <taxon>Pseudomonadota</taxon>
        <taxon>Alphaproteobacteria</taxon>
        <taxon>Rhodobacterales</taxon>
        <taxon>Paracoccaceae</taxon>
        <taxon>Thioclava</taxon>
    </lineage>
</organism>
<proteinExistence type="predicted"/>
<dbReference type="EMBL" id="JHEH01000007">
    <property type="protein sequence ID" value="KEP70230.1"/>
    <property type="molecule type" value="Genomic_DNA"/>
</dbReference>
<reference evidence="2 3" key="1">
    <citation type="submission" date="2014-03" db="EMBL/GenBank/DDBJ databases">
        <title>The draft genome sequence of Thioclava dalianensis DLFJ1-1.</title>
        <authorList>
            <person name="Lai Q."/>
            <person name="Shao Z."/>
        </authorList>
    </citation>
    <scope>NUCLEOTIDE SEQUENCE [LARGE SCALE GENOMIC DNA]</scope>
    <source>
        <strain evidence="2 3">DLFJ1-1</strain>
    </source>
</reference>
<dbReference type="SUPFAM" id="SSF52266">
    <property type="entry name" value="SGNH hydrolase"/>
    <property type="match status" value="1"/>
</dbReference>
<dbReference type="CDD" id="cd01822">
    <property type="entry name" value="Lysophospholipase_L1_like"/>
    <property type="match status" value="1"/>
</dbReference>
<dbReference type="GO" id="GO:0004622">
    <property type="term" value="F:phosphatidylcholine lysophospholipase activity"/>
    <property type="evidence" value="ECO:0007669"/>
    <property type="project" value="TreeGrafter"/>
</dbReference>
<evidence type="ECO:0000259" key="1">
    <source>
        <dbReference type="Pfam" id="PF13472"/>
    </source>
</evidence>
<sequence>MGTCLSFASKGYGPDGAWRKRLGAGILISALFALPVAAQTKILALGDSLTQGYGLANPEDGLVPQLQDWLHAHGARDVTVVNGGVSGDTTAGGKSRLDWLLTPDTDAVIVALGGNDLLRGLSPSEARANLDAILSDLQAKHIPALLAGVPAPGNYGAAYKRDFDAIYPDLAKKYDAVLVPDLLAPLAAETPEARDAQKLMQSDNLHPAPAGVKKVVAALGPKVLELLAKVKPGS</sequence>
<dbReference type="AlphaFoldDB" id="A0A074TJD0"/>
<evidence type="ECO:0000313" key="2">
    <source>
        <dbReference type="EMBL" id="KEP70230.1"/>
    </source>
</evidence>
<accession>A0A074TJD0</accession>
<evidence type="ECO:0000313" key="3">
    <source>
        <dbReference type="Proteomes" id="UP000027725"/>
    </source>
</evidence>
<dbReference type="OrthoDB" id="9786188at2"/>